<accession>A0A6P7WWL6</accession>
<keyword evidence="1" id="KW-1015">Disulfide bond</keyword>
<dbReference type="PANTHER" id="PTHR19143:SF447">
    <property type="entry name" value="ANGIOPOIETIN 4 ISOFORM X2"/>
    <property type="match status" value="1"/>
</dbReference>
<evidence type="ECO:0000313" key="5">
    <source>
        <dbReference type="Proteomes" id="UP000515156"/>
    </source>
</evidence>
<dbReference type="GeneID" id="115459005"/>
<dbReference type="SMART" id="SM00186">
    <property type="entry name" value="FBG"/>
    <property type="match status" value="1"/>
</dbReference>
<evidence type="ECO:0000313" key="6">
    <source>
        <dbReference type="RefSeq" id="XP_030044728.1"/>
    </source>
</evidence>
<protein>
    <submittedName>
        <fullName evidence="6">Angiopoietin-related protein 5-like isoform X2</fullName>
    </submittedName>
</protein>
<organism evidence="5 6">
    <name type="scientific">Microcaecilia unicolor</name>
    <dbReference type="NCBI Taxonomy" id="1415580"/>
    <lineage>
        <taxon>Eukaryota</taxon>
        <taxon>Metazoa</taxon>
        <taxon>Chordata</taxon>
        <taxon>Craniata</taxon>
        <taxon>Vertebrata</taxon>
        <taxon>Euteleostomi</taxon>
        <taxon>Amphibia</taxon>
        <taxon>Gymnophiona</taxon>
        <taxon>Siphonopidae</taxon>
        <taxon>Microcaecilia</taxon>
    </lineage>
</organism>
<dbReference type="Gene3D" id="3.90.215.10">
    <property type="entry name" value="Gamma Fibrinogen, chain A, domain 1"/>
    <property type="match status" value="1"/>
</dbReference>
<dbReference type="InterPro" id="IPR014716">
    <property type="entry name" value="Fibrinogen_a/b/g_C_1"/>
</dbReference>
<dbReference type="InterPro" id="IPR002181">
    <property type="entry name" value="Fibrinogen_a/b/g_C_dom"/>
</dbReference>
<dbReference type="NCBIfam" id="NF040941">
    <property type="entry name" value="GGGWT_bact"/>
    <property type="match status" value="1"/>
</dbReference>
<keyword evidence="5" id="KW-1185">Reference proteome</keyword>
<dbReference type="InParanoid" id="A0A6P7WWL6"/>
<dbReference type="Proteomes" id="UP000515156">
    <property type="component" value="Unplaced"/>
</dbReference>
<dbReference type="PROSITE" id="PS00514">
    <property type="entry name" value="FIBRINOGEN_C_1"/>
    <property type="match status" value="1"/>
</dbReference>
<dbReference type="SUPFAM" id="SSF56496">
    <property type="entry name" value="Fibrinogen C-terminal domain-like"/>
    <property type="match status" value="1"/>
</dbReference>
<dbReference type="GO" id="GO:0005615">
    <property type="term" value="C:extracellular space"/>
    <property type="evidence" value="ECO:0007669"/>
    <property type="project" value="TreeGrafter"/>
</dbReference>
<dbReference type="InterPro" id="IPR036056">
    <property type="entry name" value="Fibrinogen-like_C"/>
</dbReference>
<dbReference type="PANTHER" id="PTHR19143">
    <property type="entry name" value="FIBRINOGEN/TENASCIN/ANGIOPOEITIN"/>
    <property type="match status" value="1"/>
</dbReference>
<dbReference type="CDD" id="cd00087">
    <property type="entry name" value="FReD"/>
    <property type="match status" value="1"/>
</dbReference>
<feature type="signal peptide" evidence="3">
    <location>
        <begin position="1"/>
        <end position="26"/>
    </location>
</feature>
<evidence type="ECO:0000256" key="2">
    <source>
        <dbReference type="SAM" id="MobiDB-lite"/>
    </source>
</evidence>
<proteinExistence type="predicted"/>
<keyword evidence="3" id="KW-0732">Signal</keyword>
<dbReference type="PROSITE" id="PS51406">
    <property type="entry name" value="FIBRINOGEN_C_2"/>
    <property type="match status" value="1"/>
</dbReference>
<feature type="region of interest" description="Disordered" evidence="2">
    <location>
        <begin position="173"/>
        <end position="192"/>
    </location>
</feature>
<evidence type="ECO:0000256" key="3">
    <source>
        <dbReference type="SAM" id="SignalP"/>
    </source>
</evidence>
<dbReference type="AlphaFoldDB" id="A0A6P7WWL6"/>
<dbReference type="Pfam" id="PF00147">
    <property type="entry name" value="Fibrinogen_C"/>
    <property type="match status" value="1"/>
</dbReference>
<name>A0A6P7WWL6_9AMPH</name>
<gene>
    <name evidence="6" type="primary">LOC115459005</name>
</gene>
<evidence type="ECO:0000256" key="1">
    <source>
        <dbReference type="ARBA" id="ARBA00023157"/>
    </source>
</evidence>
<reference evidence="6" key="1">
    <citation type="submission" date="2025-08" db="UniProtKB">
        <authorList>
            <consortium name="RefSeq"/>
        </authorList>
    </citation>
    <scope>IDENTIFICATION</scope>
</reference>
<sequence length="265" mass="29058">MNPAISLKCFSGIAILLCLSFHQVRPQKVPLPEGEDCSDIRKKNPSSASGVYWIKPAGATQSFQVACEMNEDGGWTVIQRHNGENSLDFEKTWAGYKTGFGNPSGEVWQGLDNFYFLTNQPNKKAQLVVSLQAFSGETAIAQYDSFKVGNEASAYQLSLGAYSGTAGDAFRGLNDGDQDHKSQEGSKFSTKDKDNDNCDPCFMGDIAFPSCSTSSGWWFSSCGMANLNGQWHPQTNYIGWASGLHWKTWKNLESLKSSVLKIKTA</sequence>
<dbReference type="InterPro" id="IPR020837">
    <property type="entry name" value="Fibrinogen_CS"/>
</dbReference>
<feature type="domain" description="Fibrinogen C-terminal" evidence="4">
    <location>
        <begin position="28"/>
        <end position="265"/>
    </location>
</feature>
<evidence type="ECO:0000259" key="4">
    <source>
        <dbReference type="PROSITE" id="PS51406"/>
    </source>
</evidence>
<feature type="chain" id="PRO_5027953787" evidence="3">
    <location>
        <begin position="27"/>
        <end position="265"/>
    </location>
</feature>
<feature type="compositionally biased region" description="Basic and acidic residues" evidence="2">
    <location>
        <begin position="177"/>
        <end position="192"/>
    </location>
</feature>
<dbReference type="InterPro" id="IPR050373">
    <property type="entry name" value="Fibrinogen_C-term_domain"/>
</dbReference>
<dbReference type="RefSeq" id="XP_030044728.1">
    <property type="nucleotide sequence ID" value="XM_030188868.1"/>
</dbReference>